<organism evidence="2 3">
    <name type="scientific">Cercospora kikuchii</name>
    <dbReference type="NCBI Taxonomy" id="84275"/>
    <lineage>
        <taxon>Eukaryota</taxon>
        <taxon>Fungi</taxon>
        <taxon>Dikarya</taxon>
        <taxon>Ascomycota</taxon>
        <taxon>Pezizomycotina</taxon>
        <taxon>Dothideomycetes</taxon>
        <taxon>Dothideomycetidae</taxon>
        <taxon>Mycosphaerellales</taxon>
        <taxon>Mycosphaerellaceae</taxon>
        <taxon>Cercospora</taxon>
    </lineage>
</organism>
<sequence length="342" mass="39713">MAAETAHPVILLLETQRQHESDLEARIRPLQKQIRDLRTDSYGNAGATLISRRDLAGGNYKYDKGLQAKQKVVYWQINRTFECIVKQNDDKIGKLYAEIDVLRVEIRRQKARVEDLEAEIKCDNIQAITNLAHPPALHCDGSVQRKPTGFLDLPAELRNEIYNLSGCLEIYNYNPQYWRCPNVRGRCGCRDIEPEWIASQRHHDMVIVLEFIDRGRHWIVDTKPAKGDPMEAVYHQPSLTRASKQIRNETLPMYYGGLRLTIQWYWTIGADRDVFHWLQRVSKHCLSFIKSVEVTIMDTWLYTDEVEKLQYIEGEKARCVKIFGDLGITAEQCEFSIDTSSR</sequence>
<dbReference type="OrthoDB" id="3650781at2759"/>
<evidence type="ECO:0000313" key="2">
    <source>
        <dbReference type="EMBL" id="GIZ44682.1"/>
    </source>
</evidence>
<accession>A0A9P3CK46</accession>
<dbReference type="PANTHER" id="PTHR42085:SF1">
    <property type="entry name" value="F-BOX DOMAIN-CONTAINING PROTEIN"/>
    <property type="match status" value="1"/>
</dbReference>
<keyword evidence="1" id="KW-0175">Coiled coil</keyword>
<evidence type="ECO:0000256" key="1">
    <source>
        <dbReference type="SAM" id="Coils"/>
    </source>
</evidence>
<dbReference type="EMBL" id="BOLY01000005">
    <property type="protein sequence ID" value="GIZ44682.1"/>
    <property type="molecule type" value="Genomic_DNA"/>
</dbReference>
<protein>
    <submittedName>
        <fullName evidence="2">Uncharacterized protein</fullName>
    </submittedName>
</protein>
<proteinExistence type="predicted"/>
<dbReference type="Proteomes" id="UP000825890">
    <property type="component" value="Unassembled WGS sequence"/>
</dbReference>
<name>A0A9P3CK46_9PEZI</name>
<feature type="coiled-coil region" evidence="1">
    <location>
        <begin position="99"/>
        <end position="126"/>
    </location>
</feature>
<dbReference type="InterPro" id="IPR038883">
    <property type="entry name" value="AN11006-like"/>
</dbReference>
<evidence type="ECO:0000313" key="3">
    <source>
        <dbReference type="Proteomes" id="UP000825890"/>
    </source>
</evidence>
<reference evidence="2 3" key="1">
    <citation type="submission" date="2021-01" db="EMBL/GenBank/DDBJ databases">
        <title>Cercospora kikuchii MAFF 305040 whole genome shotgun sequence.</title>
        <authorList>
            <person name="Kashiwa T."/>
            <person name="Suzuki T."/>
        </authorList>
    </citation>
    <scope>NUCLEOTIDE SEQUENCE [LARGE SCALE GENOMIC DNA]</scope>
    <source>
        <strain evidence="2 3">MAFF 305040</strain>
    </source>
</reference>
<dbReference type="PANTHER" id="PTHR42085">
    <property type="entry name" value="F-BOX DOMAIN-CONTAINING PROTEIN"/>
    <property type="match status" value="1"/>
</dbReference>
<dbReference type="RefSeq" id="XP_044659169.1">
    <property type="nucleotide sequence ID" value="XM_044803234.1"/>
</dbReference>
<keyword evidence="3" id="KW-1185">Reference proteome</keyword>
<dbReference type="AlphaFoldDB" id="A0A9P3CK46"/>
<comment type="caution">
    <text evidence="2">The sequence shown here is derived from an EMBL/GenBank/DDBJ whole genome shotgun (WGS) entry which is preliminary data.</text>
</comment>
<dbReference type="GeneID" id="68293448"/>
<gene>
    <name evidence="2" type="ORF">CKM354_000787300</name>
</gene>